<feature type="transmembrane region" description="Helical" evidence="13">
    <location>
        <begin position="76"/>
        <end position="98"/>
    </location>
</feature>
<evidence type="ECO:0000256" key="5">
    <source>
        <dbReference type="ARBA" id="ARBA00023015"/>
    </source>
</evidence>
<dbReference type="GO" id="GO:0000977">
    <property type="term" value="F:RNA polymerase II transcription regulatory region sequence-specific DNA binding"/>
    <property type="evidence" value="ECO:0007669"/>
    <property type="project" value="TreeGrafter"/>
</dbReference>
<keyword evidence="5" id="KW-0805">Transcription regulation</keyword>
<evidence type="ECO:0000313" key="15">
    <source>
        <dbReference type="Ensembl" id="ENSPMGP00000023150.1"/>
    </source>
</evidence>
<evidence type="ECO:0000256" key="11">
    <source>
        <dbReference type="ARBA" id="ARBA00032136"/>
    </source>
</evidence>
<dbReference type="Proteomes" id="UP000261520">
    <property type="component" value="Unplaced"/>
</dbReference>
<evidence type="ECO:0000256" key="7">
    <source>
        <dbReference type="ARBA" id="ARBA00023125"/>
    </source>
</evidence>
<evidence type="ECO:0000256" key="4">
    <source>
        <dbReference type="ARBA" id="ARBA00022491"/>
    </source>
</evidence>
<keyword evidence="6" id="KW-0090">Biological rhythms</keyword>
<feature type="region of interest" description="Disordered" evidence="12">
    <location>
        <begin position="233"/>
        <end position="283"/>
    </location>
</feature>
<evidence type="ECO:0000256" key="9">
    <source>
        <dbReference type="ARBA" id="ARBA00023163"/>
    </source>
</evidence>
<feature type="region of interest" description="Disordered" evidence="12">
    <location>
        <begin position="166"/>
        <end position="200"/>
    </location>
</feature>
<dbReference type="AlphaFoldDB" id="A0A3B4B2C1"/>
<evidence type="ECO:0000256" key="12">
    <source>
        <dbReference type="SAM" id="MobiDB-lite"/>
    </source>
</evidence>
<evidence type="ECO:0000256" key="10">
    <source>
        <dbReference type="ARBA" id="ARBA00023242"/>
    </source>
</evidence>
<sequence>MSLLYFALTFSLTFSLTCHSYILPLHFLLHVALIFSSYIFLLYFPLTFSSYIFLLHFPLIFSSYIFLLYFPLIFSSYIFLSHVALIFSSYIFLSHVALTCRSCFSLCQGLVLGHASPRSDRPLPVEGYSGASAVYKQLRSLPRSLSCLFVLLCPLSALSPRPEPSLDLDSLLDSSDDCPDSPYSPDAVPAPCPQPDLTSALTLESPEGAVKSEPLSPALSPELGSEVELGQDLVEGPSHSHSDSDSDSGIESSPPHTPQSCKSKPYSRPQPDTKPSRPLKPVKTVEKKLKKMEQNKTAATRYRQKKRVEQEELNAERLLLEQKNQELSERAQALSKEIQYLKDLMEEVRRHHQSKTRTATK</sequence>
<evidence type="ECO:0000256" key="13">
    <source>
        <dbReference type="SAM" id="Phobius"/>
    </source>
</evidence>
<keyword evidence="9" id="KW-0804">Transcription</keyword>
<evidence type="ECO:0000256" key="2">
    <source>
        <dbReference type="ARBA" id="ARBA00007163"/>
    </source>
</evidence>
<evidence type="ECO:0000256" key="6">
    <source>
        <dbReference type="ARBA" id="ARBA00023108"/>
    </source>
</evidence>
<protein>
    <recommendedName>
        <fullName evidence="3">Cyclic AMP-dependent transcription factor ATF-4</fullName>
    </recommendedName>
    <alternativeName>
        <fullName evidence="11">Activating transcription factor 4</fullName>
    </alternativeName>
</protein>
<dbReference type="GO" id="GO:1990589">
    <property type="term" value="C:ATF4-CREB1 transcription factor complex"/>
    <property type="evidence" value="ECO:0007669"/>
    <property type="project" value="TreeGrafter"/>
</dbReference>
<reference evidence="15" key="1">
    <citation type="submission" date="2025-08" db="UniProtKB">
        <authorList>
            <consortium name="Ensembl"/>
        </authorList>
    </citation>
    <scope>IDENTIFICATION</scope>
</reference>
<dbReference type="SMART" id="SM00338">
    <property type="entry name" value="BRLZ"/>
    <property type="match status" value="1"/>
</dbReference>
<dbReference type="GO" id="GO:0048511">
    <property type="term" value="P:rhythmic process"/>
    <property type="evidence" value="ECO:0007669"/>
    <property type="project" value="UniProtKB-KW"/>
</dbReference>
<dbReference type="GO" id="GO:0042981">
    <property type="term" value="P:regulation of apoptotic process"/>
    <property type="evidence" value="ECO:0007669"/>
    <property type="project" value="UniProtKB-ARBA"/>
</dbReference>
<organism evidence="15 16">
    <name type="scientific">Periophthalmus magnuspinnatus</name>
    <dbReference type="NCBI Taxonomy" id="409849"/>
    <lineage>
        <taxon>Eukaryota</taxon>
        <taxon>Metazoa</taxon>
        <taxon>Chordata</taxon>
        <taxon>Craniata</taxon>
        <taxon>Vertebrata</taxon>
        <taxon>Euteleostomi</taxon>
        <taxon>Actinopterygii</taxon>
        <taxon>Neopterygii</taxon>
        <taxon>Teleostei</taxon>
        <taxon>Neoteleostei</taxon>
        <taxon>Acanthomorphata</taxon>
        <taxon>Gobiaria</taxon>
        <taxon>Gobiiformes</taxon>
        <taxon>Gobioidei</taxon>
        <taxon>Gobiidae</taxon>
        <taxon>Oxudercinae</taxon>
        <taxon>Periophthalmus</taxon>
    </lineage>
</organism>
<comment type="subcellular location">
    <subcellularLocation>
        <location evidence="1">Nucleus</location>
    </subcellularLocation>
</comment>
<dbReference type="GO" id="GO:1990590">
    <property type="term" value="C:ATF1-ATF4 transcription factor complex"/>
    <property type="evidence" value="ECO:0007669"/>
    <property type="project" value="TreeGrafter"/>
</dbReference>
<dbReference type="SUPFAM" id="SSF57959">
    <property type="entry name" value="Leucine zipper domain"/>
    <property type="match status" value="1"/>
</dbReference>
<keyword evidence="10" id="KW-0539">Nucleus</keyword>
<keyword evidence="13" id="KW-1133">Transmembrane helix</keyword>
<dbReference type="FunFam" id="1.20.5.170:FF:000021">
    <property type="entry name" value="Cyclic AMP-dependent transcription factor ATF-4"/>
    <property type="match status" value="1"/>
</dbReference>
<dbReference type="PANTHER" id="PTHR13044:SF2">
    <property type="entry name" value="CYCLIC AMP-DEPENDENT TRANSCRIPTION FACTOR ATF-4"/>
    <property type="match status" value="1"/>
</dbReference>
<keyword evidence="13" id="KW-0472">Membrane</keyword>
<dbReference type="InterPro" id="IPR046347">
    <property type="entry name" value="bZIP_sf"/>
</dbReference>
<dbReference type="CDD" id="cd14692">
    <property type="entry name" value="bZIP_ATF4"/>
    <property type="match status" value="1"/>
</dbReference>
<proteinExistence type="inferred from homology"/>
<dbReference type="Ensembl" id="ENSPMGT00000024661.1">
    <property type="protein sequence ID" value="ENSPMGP00000023150.1"/>
    <property type="gene ID" value="ENSPMGG00000018736.1"/>
</dbReference>
<evidence type="ECO:0000256" key="3">
    <source>
        <dbReference type="ARBA" id="ARBA00018846"/>
    </source>
</evidence>
<evidence type="ECO:0000256" key="8">
    <source>
        <dbReference type="ARBA" id="ARBA00023159"/>
    </source>
</evidence>
<dbReference type="PROSITE" id="PS50217">
    <property type="entry name" value="BZIP"/>
    <property type="match status" value="1"/>
</dbReference>
<dbReference type="PROSITE" id="PS00036">
    <property type="entry name" value="BZIP_BASIC"/>
    <property type="match status" value="1"/>
</dbReference>
<feature type="transmembrane region" description="Helical" evidence="13">
    <location>
        <begin position="25"/>
        <end position="44"/>
    </location>
</feature>
<evidence type="ECO:0000259" key="14">
    <source>
        <dbReference type="PROSITE" id="PS50217"/>
    </source>
</evidence>
<dbReference type="STRING" id="409849.ENSPMGP00000023150"/>
<reference evidence="15" key="2">
    <citation type="submission" date="2025-09" db="UniProtKB">
        <authorList>
            <consortium name="Ensembl"/>
        </authorList>
    </citation>
    <scope>IDENTIFICATION</scope>
</reference>
<evidence type="ECO:0000313" key="16">
    <source>
        <dbReference type="Proteomes" id="UP000261520"/>
    </source>
</evidence>
<feature type="domain" description="BZIP" evidence="14">
    <location>
        <begin position="285"/>
        <end position="348"/>
    </location>
</feature>
<keyword evidence="8" id="KW-0010">Activator</keyword>
<keyword evidence="4" id="KW-0678">Repressor</keyword>
<dbReference type="Gene3D" id="1.20.5.170">
    <property type="match status" value="1"/>
</dbReference>
<keyword evidence="7" id="KW-0238">DNA-binding</keyword>
<dbReference type="GO" id="GO:0001228">
    <property type="term" value="F:DNA-binding transcription activator activity, RNA polymerase II-specific"/>
    <property type="evidence" value="ECO:0007669"/>
    <property type="project" value="TreeGrafter"/>
</dbReference>
<name>A0A3B4B2C1_9GOBI</name>
<keyword evidence="16" id="KW-1185">Reference proteome</keyword>
<keyword evidence="13" id="KW-0812">Transmembrane</keyword>
<evidence type="ECO:0000256" key="1">
    <source>
        <dbReference type="ARBA" id="ARBA00004123"/>
    </source>
</evidence>
<comment type="similarity">
    <text evidence="2">Belongs to the bZIP family.</text>
</comment>
<dbReference type="InterPro" id="IPR004827">
    <property type="entry name" value="bZIP"/>
</dbReference>
<dbReference type="PANTHER" id="PTHR13044">
    <property type="entry name" value="ACTIVATING TRANSCRIPTION FACTOR ATF 4/5"/>
    <property type="match status" value="1"/>
</dbReference>
<feature type="transmembrane region" description="Helical" evidence="13">
    <location>
        <begin position="51"/>
        <end position="70"/>
    </location>
</feature>
<dbReference type="Pfam" id="PF00170">
    <property type="entry name" value="bZIP_1"/>
    <property type="match status" value="1"/>
</dbReference>
<accession>A0A3B4B2C1</accession>